<dbReference type="Gene3D" id="3.10.20.30">
    <property type="match status" value="1"/>
</dbReference>
<dbReference type="Proteomes" id="UP001153292">
    <property type="component" value="Chromosome 16"/>
</dbReference>
<dbReference type="Gene3D" id="3.90.1170.50">
    <property type="entry name" value="Aldehyde oxidase/xanthine dehydrogenase, a/b hammerhead"/>
    <property type="match status" value="1"/>
</dbReference>
<dbReference type="Pfam" id="PF20256">
    <property type="entry name" value="MoCoBD_2"/>
    <property type="match status" value="1"/>
</dbReference>
<dbReference type="InterPro" id="IPR036856">
    <property type="entry name" value="Ald_Oxase/Xan_DH_a/b_sf"/>
</dbReference>
<dbReference type="SUPFAM" id="SSF47741">
    <property type="entry name" value="CO dehydrogenase ISP C-domain like"/>
    <property type="match status" value="1"/>
</dbReference>
<evidence type="ECO:0000256" key="10">
    <source>
        <dbReference type="ARBA" id="ARBA00022827"/>
    </source>
</evidence>
<dbReference type="Pfam" id="PF01315">
    <property type="entry name" value="Ald_Xan_dh_C"/>
    <property type="match status" value="1"/>
</dbReference>
<dbReference type="CDD" id="cd00207">
    <property type="entry name" value="fer2"/>
    <property type="match status" value="1"/>
</dbReference>
<evidence type="ECO:0000259" key="15">
    <source>
        <dbReference type="PROSITE" id="PS51085"/>
    </source>
</evidence>
<keyword evidence="18" id="KW-1185">Reference proteome</keyword>
<dbReference type="InterPro" id="IPR012675">
    <property type="entry name" value="Beta-grasp_dom_sf"/>
</dbReference>
<dbReference type="SMART" id="SM01008">
    <property type="entry name" value="Ald_Xan_dh_C"/>
    <property type="match status" value="1"/>
</dbReference>
<dbReference type="EMBL" id="OU963909">
    <property type="protein sequence ID" value="CAH0400127.1"/>
    <property type="molecule type" value="Genomic_DNA"/>
</dbReference>
<dbReference type="InterPro" id="IPR008274">
    <property type="entry name" value="AldOxase/xan_DH_MoCoBD1"/>
</dbReference>
<dbReference type="PROSITE" id="PS51085">
    <property type="entry name" value="2FE2S_FER_2"/>
    <property type="match status" value="1"/>
</dbReference>
<keyword evidence="13" id="KW-0411">Iron-sulfur</keyword>
<protein>
    <recommendedName>
        <fullName evidence="19">FAD-binding PCMH-type domain-containing protein</fullName>
    </recommendedName>
</protein>
<dbReference type="SUPFAM" id="SSF56176">
    <property type="entry name" value="FAD-binding/transporter-associated domain-like"/>
    <property type="match status" value="1"/>
</dbReference>
<name>A0ABN8AXD9_CHISP</name>
<evidence type="ECO:0000256" key="7">
    <source>
        <dbReference type="ARBA" id="ARBA00022630"/>
    </source>
</evidence>
<sequence>MDRIKFKVNGEEHSVGSEVSSDLMLVDYLRTRLELHGTKFMCREAGCGACIVNAVIASGETPRAVNSCMVSILSCQDWDITTIEKVGNRGVGYSPVQKTLAEENGTQCGYCSPGWVMAMHGLLQSGKKLSMLEIEKSFGSNICRCTGYRPILKAFKKFAKDAPDSLITDMEDLQICGKTNKVCDHSCGSDDWCFVPNNVTQSNVIKINLKDGKKWYKVTTTSEIFEIFKTEGTDDYMLVAGDTAKGAVPIDKYPSILIDISSVSELKGHEFDQNLIIGANTSLTDVKDIFENDFSKDNFAYLKQLKEHVSKIAHIPVRNLATIAGNLMLKHKHNQFTSDMFLLLETVGAYLTILNAQGSKQVVSMKEFIDLDMKGKILYNILLPPLSDQECKLVTWKVMPRAQSAHAIVNCGLLIKMNKSNGTVLDFRIVFSGLIAPFTRASKTENYLKGKPLFVNDTLQSALKILDQELVATEAPPALSAAYRKQLALALFYKGLLVLCPSEKLNFRYRSGAKDLHDSRPVSTASQSYSTDKNVYPLNKATPKVEALIQTAGEAKYTDDILSVPGEVFGALVLSTVAKGTIESIDAEEALRQPGVIVFFSAKDIPGNNSFMQLGIIVEVGDEEIFCSEKVMYFNQPLGIIVAESTAIAERAAKLVKVQYTDVKKPEIEIKNVRNDTSRTKLFLPLPAIGRGLFVDKVFKNNYTIYSQCHFPMENIKCVARPTEQGLEIYSTTQWIDAVRYTVARALKIDENSVDVYVPRLGGAFGLKISRASLSAIACSLVAYKLNKPCRLIPSLADTTRSVGKRLPCSADVEVGVNKKGEIQYAISKLYEDNGYAVTEIVAVLGIDACVNVYKKLWWDYACYNSTTDTAKNTYCRAPGTVENIAMAETVLEQISYEVSVDPYEVRMRNLDSLLSKTVKEMAEDLKTKAEYDTRRAATDKFNAENRWKKRGLRWSFMKYTPLCPAGYEVNISICHGDGSVIINHGGIEMGQGINTKAIQIAAYFLKIPEEKIKVKGSNSITAPNSILTGSSLTSQSVGMGVEACCKELLARLAPVKLLLLNPKWEVLIKVAYDMKIDLVARKYVNYLLSPIFIVYGVALAEVEVDILTGESEVLRVDIMEDVGRSINPAVDLGQIEGAFIMGVGYWTSENLIYNKDTGELLTDRAFEYYVPQARDIPQDFRVNFRDNSYSSDTVLGAKVSGEPATCLSICVPFAMREALSSARKDSGIPTTQWFNIDGPHTVEKLCMSAATKYVDFKFD</sequence>
<dbReference type="Pfam" id="PF00941">
    <property type="entry name" value="FAD_binding_5"/>
    <property type="match status" value="1"/>
</dbReference>
<dbReference type="InterPro" id="IPR036884">
    <property type="entry name" value="2Fe-2S-bd_dom_sf"/>
</dbReference>
<proteinExistence type="inferred from homology"/>
<keyword evidence="10" id="KW-0274">FAD</keyword>
<reference evidence="17" key="1">
    <citation type="submission" date="2021-12" db="EMBL/GenBank/DDBJ databases">
        <authorList>
            <person name="King R."/>
        </authorList>
    </citation>
    <scope>NUCLEOTIDE SEQUENCE</scope>
</reference>
<comment type="similarity">
    <text evidence="4">Belongs to the xanthine dehydrogenase family.</text>
</comment>
<keyword evidence="9" id="KW-0479">Metal-binding</keyword>
<dbReference type="InterPro" id="IPR005107">
    <property type="entry name" value="CO_DH_flav_C"/>
</dbReference>
<dbReference type="InterPro" id="IPR037165">
    <property type="entry name" value="AldOxase/xan_DH_Mopterin-bd_sf"/>
</dbReference>
<keyword evidence="12" id="KW-0408">Iron</keyword>
<dbReference type="Pfam" id="PF01799">
    <property type="entry name" value="Fer2_2"/>
    <property type="match status" value="1"/>
</dbReference>
<dbReference type="SUPFAM" id="SSF56003">
    <property type="entry name" value="Molybdenum cofactor-binding domain"/>
    <property type="match status" value="1"/>
</dbReference>
<dbReference type="InterPro" id="IPR002346">
    <property type="entry name" value="Mopterin_DH_FAD-bd"/>
</dbReference>
<dbReference type="SUPFAM" id="SSF54665">
    <property type="entry name" value="CO dehydrogenase molybdoprotein N-domain-like"/>
    <property type="match status" value="1"/>
</dbReference>
<dbReference type="InterPro" id="IPR016208">
    <property type="entry name" value="Ald_Oxase/xanthine_DH-like"/>
</dbReference>
<dbReference type="Gene3D" id="1.10.150.120">
    <property type="entry name" value="[2Fe-2S]-binding domain"/>
    <property type="match status" value="1"/>
</dbReference>
<dbReference type="PANTHER" id="PTHR11908">
    <property type="entry name" value="XANTHINE DEHYDROGENASE"/>
    <property type="match status" value="1"/>
</dbReference>
<dbReference type="InterPro" id="IPR036683">
    <property type="entry name" value="CO_DH_flav_C_dom_sf"/>
</dbReference>
<keyword evidence="11" id="KW-0560">Oxidoreductase</keyword>
<evidence type="ECO:0000256" key="6">
    <source>
        <dbReference type="ARBA" id="ARBA00022505"/>
    </source>
</evidence>
<dbReference type="InterPro" id="IPR016166">
    <property type="entry name" value="FAD-bd_PCMH"/>
</dbReference>
<dbReference type="Pfam" id="PF02738">
    <property type="entry name" value="MoCoBD_1"/>
    <property type="match status" value="1"/>
</dbReference>
<evidence type="ECO:0000256" key="14">
    <source>
        <dbReference type="ARBA" id="ARBA00023140"/>
    </source>
</evidence>
<organism evidence="17 18">
    <name type="scientific">Chilo suppressalis</name>
    <name type="common">Asiatic rice borer moth</name>
    <dbReference type="NCBI Taxonomy" id="168631"/>
    <lineage>
        <taxon>Eukaryota</taxon>
        <taxon>Metazoa</taxon>
        <taxon>Ecdysozoa</taxon>
        <taxon>Arthropoda</taxon>
        <taxon>Hexapoda</taxon>
        <taxon>Insecta</taxon>
        <taxon>Pterygota</taxon>
        <taxon>Neoptera</taxon>
        <taxon>Endopterygota</taxon>
        <taxon>Lepidoptera</taxon>
        <taxon>Glossata</taxon>
        <taxon>Ditrysia</taxon>
        <taxon>Pyraloidea</taxon>
        <taxon>Crambidae</taxon>
        <taxon>Crambinae</taxon>
        <taxon>Chilo</taxon>
    </lineage>
</organism>
<evidence type="ECO:0000256" key="9">
    <source>
        <dbReference type="ARBA" id="ARBA00022723"/>
    </source>
</evidence>
<dbReference type="Pfam" id="PF03450">
    <property type="entry name" value="CO_deh_flav_C"/>
    <property type="match status" value="1"/>
</dbReference>
<dbReference type="InterPro" id="IPR000674">
    <property type="entry name" value="Ald_Oxase/Xan_DH_a/b"/>
</dbReference>
<dbReference type="PANTHER" id="PTHR11908:SF132">
    <property type="entry name" value="ALDEHYDE OXIDASE 1-RELATED"/>
    <property type="match status" value="1"/>
</dbReference>
<dbReference type="Gene3D" id="3.30.390.50">
    <property type="entry name" value="CO dehydrogenase flavoprotein, C-terminal domain"/>
    <property type="match status" value="1"/>
</dbReference>
<evidence type="ECO:0000256" key="11">
    <source>
        <dbReference type="ARBA" id="ARBA00023002"/>
    </source>
</evidence>
<keyword evidence="7" id="KW-0285">Flavoprotein</keyword>
<evidence type="ECO:0000256" key="13">
    <source>
        <dbReference type="ARBA" id="ARBA00023014"/>
    </source>
</evidence>
<feature type="domain" description="FAD-binding PCMH-type" evidence="16">
    <location>
        <begin position="208"/>
        <end position="388"/>
    </location>
</feature>
<keyword evidence="8" id="KW-0001">2Fe-2S</keyword>
<feature type="domain" description="2Fe-2S ferredoxin-type" evidence="15">
    <location>
        <begin position="2"/>
        <end position="86"/>
    </location>
</feature>
<dbReference type="InterPro" id="IPR046867">
    <property type="entry name" value="AldOxase/xan_DH_MoCoBD2"/>
</dbReference>
<dbReference type="SUPFAM" id="SSF54292">
    <property type="entry name" value="2Fe-2S ferredoxin-like"/>
    <property type="match status" value="1"/>
</dbReference>
<evidence type="ECO:0000256" key="3">
    <source>
        <dbReference type="ARBA" id="ARBA00004275"/>
    </source>
</evidence>
<evidence type="ECO:0000256" key="12">
    <source>
        <dbReference type="ARBA" id="ARBA00023004"/>
    </source>
</evidence>
<evidence type="ECO:0000256" key="4">
    <source>
        <dbReference type="ARBA" id="ARBA00006849"/>
    </source>
</evidence>
<evidence type="ECO:0000313" key="17">
    <source>
        <dbReference type="EMBL" id="CAH0400127.1"/>
    </source>
</evidence>
<dbReference type="Gene3D" id="3.30.465.10">
    <property type="match status" value="1"/>
</dbReference>
<dbReference type="InterPro" id="IPR002888">
    <property type="entry name" value="2Fe-2S-bd"/>
</dbReference>
<evidence type="ECO:0000313" key="18">
    <source>
        <dbReference type="Proteomes" id="UP001153292"/>
    </source>
</evidence>
<keyword evidence="6" id="KW-0500">Molybdenum</keyword>
<dbReference type="InterPro" id="IPR036010">
    <property type="entry name" value="2Fe-2S_ferredoxin-like_sf"/>
</dbReference>
<dbReference type="PROSITE" id="PS51387">
    <property type="entry name" value="FAD_PCMH"/>
    <property type="match status" value="1"/>
</dbReference>
<evidence type="ECO:0008006" key="19">
    <source>
        <dbReference type="Google" id="ProtNLM"/>
    </source>
</evidence>
<accession>A0ABN8AXD9</accession>
<comment type="cofactor">
    <cofactor evidence="1">
        <name>Mo-molybdopterin</name>
        <dbReference type="ChEBI" id="CHEBI:71302"/>
    </cofactor>
</comment>
<dbReference type="InterPro" id="IPR036318">
    <property type="entry name" value="FAD-bd_PCMH-like_sf"/>
</dbReference>
<evidence type="ECO:0000256" key="2">
    <source>
        <dbReference type="ARBA" id="ARBA00001974"/>
    </source>
</evidence>
<gene>
    <name evidence="17" type="ORF">CHILSU_LOCUS3311</name>
</gene>
<dbReference type="InterPro" id="IPR016169">
    <property type="entry name" value="FAD-bd_PCMH_sub2"/>
</dbReference>
<comment type="cofactor">
    <cofactor evidence="2">
        <name>FAD</name>
        <dbReference type="ChEBI" id="CHEBI:57692"/>
    </cofactor>
</comment>
<comment type="subunit">
    <text evidence="5">Homodimer.</text>
</comment>
<dbReference type="SMART" id="SM01092">
    <property type="entry name" value="CO_deh_flav_C"/>
    <property type="match status" value="1"/>
</dbReference>
<dbReference type="PROSITE" id="PS00197">
    <property type="entry name" value="2FE2S_FER_1"/>
    <property type="match status" value="1"/>
</dbReference>
<dbReference type="InterPro" id="IPR001041">
    <property type="entry name" value="2Fe-2S_ferredoxin-type"/>
</dbReference>
<evidence type="ECO:0000259" key="16">
    <source>
        <dbReference type="PROSITE" id="PS51387"/>
    </source>
</evidence>
<keyword evidence="14" id="KW-0576">Peroxisome</keyword>
<dbReference type="SUPFAM" id="SSF55447">
    <property type="entry name" value="CO dehydrogenase flavoprotein C-terminal domain-like"/>
    <property type="match status" value="1"/>
</dbReference>
<dbReference type="InterPro" id="IPR006058">
    <property type="entry name" value="2Fe2S_fd_BS"/>
</dbReference>
<evidence type="ECO:0000256" key="5">
    <source>
        <dbReference type="ARBA" id="ARBA00011738"/>
    </source>
</evidence>
<evidence type="ECO:0000256" key="1">
    <source>
        <dbReference type="ARBA" id="ARBA00001924"/>
    </source>
</evidence>
<evidence type="ECO:0000256" key="8">
    <source>
        <dbReference type="ARBA" id="ARBA00022714"/>
    </source>
</evidence>
<dbReference type="Gene3D" id="3.30.365.10">
    <property type="entry name" value="Aldehyde oxidase/xanthine dehydrogenase, molybdopterin binding domain"/>
    <property type="match status" value="4"/>
</dbReference>
<dbReference type="PIRSF" id="PIRSF000127">
    <property type="entry name" value="Xanthine_DH"/>
    <property type="match status" value="1"/>
</dbReference>
<comment type="subcellular location">
    <subcellularLocation>
        <location evidence="3">Peroxisome</location>
    </subcellularLocation>
</comment>